<dbReference type="Proteomes" id="UP001429357">
    <property type="component" value="Unassembled WGS sequence"/>
</dbReference>
<comment type="similarity">
    <text evidence="2">Belongs to the thiolase-like superfamily. Thiolase family.</text>
</comment>
<dbReference type="CDD" id="cd00644">
    <property type="entry name" value="HMG-CoA_reductase_classII"/>
    <property type="match status" value="1"/>
</dbReference>
<evidence type="ECO:0000256" key="3">
    <source>
        <dbReference type="ARBA" id="ARBA00012705"/>
    </source>
</evidence>
<gene>
    <name evidence="10" type="ORF">BAU18_002043</name>
</gene>
<dbReference type="Gene3D" id="3.40.47.10">
    <property type="match status" value="2"/>
</dbReference>
<dbReference type="InterPro" id="IPR020615">
    <property type="entry name" value="Thiolase_acyl_enz_int_AS"/>
</dbReference>
<reference evidence="10" key="1">
    <citation type="submission" date="2016-06" db="EMBL/GenBank/DDBJ databases">
        <authorList>
            <person name="Van Tyne D."/>
        </authorList>
    </citation>
    <scope>NUCLEOTIDE SEQUENCE</scope>
    <source>
        <strain evidence="10">JM9A</strain>
    </source>
</reference>
<evidence type="ECO:0000256" key="6">
    <source>
        <dbReference type="ARBA" id="ARBA00023315"/>
    </source>
</evidence>
<dbReference type="InterPro" id="IPR004553">
    <property type="entry name" value="HMG_CoA_Rdtase_bac-typ"/>
</dbReference>
<dbReference type="PROSITE" id="PS00098">
    <property type="entry name" value="THIOLASE_1"/>
    <property type="match status" value="1"/>
</dbReference>
<comment type="caution">
    <text evidence="10">The sequence shown here is derived from an EMBL/GenBank/DDBJ whole genome shotgun (WGS) entry which is preliminary data.</text>
</comment>
<dbReference type="Gene3D" id="1.10.8.660">
    <property type="match status" value="1"/>
</dbReference>
<dbReference type="Pfam" id="PF00108">
    <property type="entry name" value="Thiolase_N"/>
    <property type="match status" value="1"/>
</dbReference>
<dbReference type="SUPFAM" id="SSF53901">
    <property type="entry name" value="Thiolase-like"/>
    <property type="match status" value="2"/>
</dbReference>
<organism evidence="10 11">
    <name type="scientific">Enterococcus diestrammenae</name>
    <dbReference type="NCBI Taxonomy" id="1155073"/>
    <lineage>
        <taxon>Bacteria</taxon>
        <taxon>Bacillati</taxon>
        <taxon>Bacillota</taxon>
        <taxon>Bacilli</taxon>
        <taxon>Lactobacillales</taxon>
        <taxon>Enterococcaceae</taxon>
        <taxon>Enterococcus</taxon>
    </lineage>
</organism>
<dbReference type="InterPro" id="IPR009023">
    <property type="entry name" value="HMG_CoA_Rdtase_NAD(P)-bd_sf"/>
</dbReference>
<evidence type="ECO:0000259" key="9">
    <source>
        <dbReference type="Pfam" id="PF02803"/>
    </source>
</evidence>
<dbReference type="InterPro" id="IPR020616">
    <property type="entry name" value="Thiolase_N"/>
</dbReference>
<evidence type="ECO:0000313" key="10">
    <source>
        <dbReference type="EMBL" id="MEO1782449.1"/>
    </source>
</evidence>
<dbReference type="SUPFAM" id="SSF56542">
    <property type="entry name" value="Substrate-binding domain of HMG-CoA reductase"/>
    <property type="match status" value="1"/>
</dbReference>
<evidence type="ECO:0000256" key="7">
    <source>
        <dbReference type="ARBA" id="ARBA00030755"/>
    </source>
</evidence>
<protein>
    <recommendedName>
        <fullName evidence="3">acetyl-CoA C-acetyltransferase</fullName>
        <ecNumber evidence="3">2.3.1.9</ecNumber>
    </recommendedName>
    <alternativeName>
        <fullName evidence="7">Acetoacetyl-CoA thiolase</fullName>
    </alternativeName>
</protein>
<evidence type="ECO:0000256" key="4">
    <source>
        <dbReference type="ARBA" id="ARBA00022679"/>
    </source>
</evidence>
<sequence>MKEVVIIDGLRTPIGKFRGGLQDLTAVELGTQVTQALLRKYPSLKKDITQVYFGNVLQAGNGQNPARQVALTSGLANTVPATTINEVCGSGLKAVMFGRQAILLDEAEVVLVGGIESMTNAPKLLPYDAATGGYGEPLASMIIDGLTDADSGQHMGLTAEKVAEEFHVTRQEQDAFAVASQKKAATAQATGAFAPEIIPVQLPDGVMTADEGVRPDSSVEKLATLKTAFKAEGTVTAGNASTINDGAAALLLASKDYADQHQIPYLAVIRETAEVGIDPSIMGISPIQAIQKLLKKANLTVADVDLFEINEAFAASSIVVERELKLPPEKVNIYGGGISLGHAIGATGARILTSLSHQLQTHQKRYGVASLCIGGGLGLAILIEAVPPKKTEETAKKKRHRFYELTTEERLERLLQNEVINEEVKKELEKTALAEEVADHLIENRISEVEIPLGLVPQLTVNGKTYTVPVATEEPSVIAAMNYGSKMASNITVEMPQRFVRGQIVLQQIIDQQALIKTIESLRAALFACAREAYPSIYQRGGGLQEIQLRAVGSSFVSVDFLVDTKDAMGANLLNTMLEACADYLRQKLPNEGILMSILSNLTTESLVTATCSVPITHLNRGGNGAEVAAKIAAASDFAQLDPYRATTHNKGIMNGVDGILLATGNDTRAQAAACHAYAAHSGQYRGLSQWQVVGDNLVGQLTLPLAVATVGGGTRVLPKAQAALQILKVSSATELAQVIVAAGLVQNLAALRALVSEGIQQGHMGLQVRSLAMAVGAVGEEVSQLSRLLKTAPQKNEATAKALLAELRQRK</sequence>
<dbReference type="Pfam" id="PF02803">
    <property type="entry name" value="Thiolase_C"/>
    <property type="match status" value="1"/>
</dbReference>
<reference evidence="10" key="2">
    <citation type="submission" date="2024-02" db="EMBL/GenBank/DDBJ databases">
        <title>The Genome Sequence of Enterococcus diestrammenae JM9A.</title>
        <authorList>
            <person name="Earl A."/>
            <person name="Manson A."/>
            <person name="Gilmore M."/>
            <person name="Sanders J."/>
            <person name="Shea T."/>
            <person name="Howe W."/>
            <person name="Livny J."/>
            <person name="Cuomo C."/>
            <person name="Neafsey D."/>
            <person name="Birren B."/>
        </authorList>
    </citation>
    <scope>NUCLEOTIDE SEQUENCE</scope>
    <source>
        <strain evidence="10">JM9A</strain>
    </source>
</reference>
<dbReference type="NCBIfam" id="TIGR00532">
    <property type="entry name" value="HMG_CoA_R_NAD"/>
    <property type="match status" value="1"/>
</dbReference>
<dbReference type="PANTHER" id="PTHR18919:SF107">
    <property type="entry name" value="ACETYL-COA ACETYLTRANSFERASE, CYTOSOLIC"/>
    <property type="match status" value="1"/>
</dbReference>
<dbReference type="InterPro" id="IPR020617">
    <property type="entry name" value="Thiolase_C"/>
</dbReference>
<dbReference type="PROSITE" id="PS01192">
    <property type="entry name" value="HMG_COA_REDUCTASE_3"/>
    <property type="match status" value="1"/>
</dbReference>
<dbReference type="EC" id="2.3.1.9" evidence="3"/>
<dbReference type="PROSITE" id="PS50065">
    <property type="entry name" value="HMG_COA_REDUCTASE_4"/>
    <property type="match status" value="1"/>
</dbReference>
<proteinExistence type="inferred from homology"/>
<name>A0ABV0F592_9ENTE</name>
<comment type="similarity">
    <text evidence="1">Belongs to the HMG-CoA reductase family.</text>
</comment>
<evidence type="ECO:0000256" key="2">
    <source>
        <dbReference type="ARBA" id="ARBA00010982"/>
    </source>
</evidence>
<keyword evidence="5" id="KW-0560">Oxidoreductase</keyword>
<dbReference type="EMBL" id="MAEI02000001">
    <property type="protein sequence ID" value="MEO1782449.1"/>
    <property type="molecule type" value="Genomic_DNA"/>
</dbReference>
<evidence type="ECO:0000256" key="1">
    <source>
        <dbReference type="ARBA" id="ARBA00007661"/>
    </source>
</evidence>
<dbReference type="NCBIfam" id="TIGR01930">
    <property type="entry name" value="AcCoA-C-Actrans"/>
    <property type="match status" value="1"/>
</dbReference>
<dbReference type="InterPro" id="IPR002155">
    <property type="entry name" value="Thiolase"/>
</dbReference>
<dbReference type="RefSeq" id="WP_202625823.1">
    <property type="nucleotide sequence ID" value="NZ_MAEI02000001.1"/>
</dbReference>
<dbReference type="PROSITE" id="PS00099">
    <property type="entry name" value="THIOLASE_3"/>
    <property type="match status" value="1"/>
</dbReference>
<dbReference type="PANTHER" id="PTHR18919">
    <property type="entry name" value="ACETYL-COA C-ACYLTRANSFERASE"/>
    <property type="match status" value="1"/>
</dbReference>
<dbReference type="PRINTS" id="PR00071">
    <property type="entry name" value="HMGCOARDTASE"/>
</dbReference>
<evidence type="ECO:0000313" key="11">
    <source>
        <dbReference type="Proteomes" id="UP001429357"/>
    </source>
</evidence>
<keyword evidence="4" id="KW-0808">Transferase</keyword>
<keyword evidence="11" id="KW-1185">Reference proteome</keyword>
<keyword evidence="6" id="KW-0012">Acyltransferase</keyword>
<feature type="domain" description="Thiolase C-terminal" evidence="9">
    <location>
        <begin position="265"/>
        <end position="384"/>
    </location>
</feature>
<dbReference type="InterPro" id="IPR020610">
    <property type="entry name" value="Thiolase_AS"/>
</dbReference>
<feature type="domain" description="Thiolase N-terminal" evidence="8">
    <location>
        <begin position="4"/>
        <end position="255"/>
    </location>
</feature>
<dbReference type="InterPro" id="IPR023074">
    <property type="entry name" value="HMG_CoA_Rdtase_cat_sf"/>
</dbReference>
<dbReference type="Gene3D" id="3.90.770.10">
    <property type="entry name" value="3-hydroxy-3-methylglutaryl-coenzyme A Reductase, Chain A, domain 2"/>
    <property type="match status" value="2"/>
</dbReference>
<dbReference type="InterPro" id="IPR023076">
    <property type="entry name" value="HMG_CoA_Rdtase_CS"/>
</dbReference>
<evidence type="ECO:0000256" key="5">
    <source>
        <dbReference type="ARBA" id="ARBA00023002"/>
    </source>
</evidence>
<dbReference type="SUPFAM" id="SSF55035">
    <property type="entry name" value="NAD-binding domain of HMG-CoA reductase"/>
    <property type="match status" value="1"/>
</dbReference>
<dbReference type="Pfam" id="PF00368">
    <property type="entry name" value="HMG-CoA_red"/>
    <property type="match status" value="1"/>
</dbReference>
<evidence type="ECO:0000259" key="8">
    <source>
        <dbReference type="Pfam" id="PF00108"/>
    </source>
</evidence>
<dbReference type="InterPro" id="IPR002202">
    <property type="entry name" value="HMG_CoA_Rdtase"/>
</dbReference>
<dbReference type="InterPro" id="IPR009029">
    <property type="entry name" value="HMG_CoA_Rdtase_sub-bd_dom_sf"/>
</dbReference>
<dbReference type="CDD" id="cd00751">
    <property type="entry name" value="thiolase"/>
    <property type="match status" value="1"/>
</dbReference>
<dbReference type="InterPro" id="IPR016039">
    <property type="entry name" value="Thiolase-like"/>
</dbReference>
<accession>A0ABV0F592</accession>